<feature type="non-terminal residue" evidence="2">
    <location>
        <position position="62"/>
    </location>
</feature>
<evidence type="ECO:0000313" key="2">
    <source>
        <dbReference type="EMBL" id="KDR68858.1"/>
    </source>
</evidence>
<dbReference type="Proteomes" id="UP000027222">
    <property type="component" value="Unassembled WGS sequence"/>
</dbReference>
<dbReference type="EMBL" id="KL142405">
    <property type="protein sequence ID" value="KDR68858.1"/>
    <property type="molecule type" value="Genomic_DNA"/>
</dbReference>
<dbReference type="STRING" id="685588.A0A067SPZ5"/>
<protein>
    <submittedName>
        <fullName evidence="2">Uncharacterized protein</fullName>
    </submittedName>
</protein>
<accession>A0A067SPZ5</accession>
<feature type="region of interest" description="Disordered" evidence="1">
    <location>
        <begin position="1"/>
        <end position="34"/>
    </location>
</feature>
<name>A0A067SPZ5_GALM3</name>
<feature type="non-terminal residue" evidence="2">
    <location>
        <position position="1"/>
    </location>
</feature>
<proteinExistence type="predicted"/>
<evidence type="ECO:0000256" key="1">
    <source>
        <dbReference type="SAM" id="MobiDB-lite"/>
    </source>
</evidence>
<evidence type="ECO:0000313" key="3">
    <source>
        <dbReference type="Proteomes" id="UP000027222"/>
    </source>
</evidence>
<gene>
    <name evidence="2" type="ORF">GALMADRAFT_44114</name>
</gene>
<sequence>LEVTHSNSSAKEIRSWLSPPDSSRNHNEAHGKRQEDTCSWFLDGERFLRWLKTPGFIWINGK</sequence>
<dbReference type="AlphaFoldDB" id="A0A067SPZ5"/>
<dbReference type="HOGENOM" id="CLU_129974_2_0_1"/>
<feature type="compositionally biased region" description="Basic and acidic residues" evidence="1">
    <location>
        <begin position="23"/>
        <end position="34"/>
    </location>
</feature>
<dbReference type="OrthoDB" id="2923369at2759"/>
<keyword evidence="3" id="KW-1185">Reference proteome</keyword>
<reference evidence="3" key="1">
    <citation type="journal article" date="2014" name="Proc. Natl. Acad. Sci. U.S.A.">
        <title>Extensive sampling of basidiomycete genomes demonstrates inadequacy of the white-rot/brown-rot paradigm for wood decay fungi.</title>
        <authorList>
            <person name="Riley R."/>
            <person name="Salamov A.A."/>
            <person name="Brown D.W."/>
            <person name="Nagy L.G."/>
            <person name="Floudas D."/>
            <person name="Held B.W."/>
            <person name="Levasseur A."/>
            <person name="Lombard V."/>
            <person name="Morin E."/>
            <person name="Otillar R."/>
            <person name="Lindquist E.A."/>
            <person name="Sun H."/>
            <person name="LaButti K.M."/>
            <person name="Schmutz J."/>
            <person name="Jabbour D."/>
            <person name="Luo H."/>
            <person name="Baker S.E."/>
            <person name="Pisabarro A.G."/>
            <person name="Walton J.D."/>
            <person name="Blanchette R.A."/>
            <person name="Henrissat B."/>
            <person name="Martin F."/>
            <person name="Cullen D."/>
            <person name="Hibbett D.S."/>
            <person name="Grigoriev I.V."/>
        </authorList>
    </citation>
    <scope>NUCLEOTIDE SEQUENCE [LARGE SCALE GENOMIC DNA]</scope>
    <source>
        <strain evidence="3">CBS 339.88</strain>
    </source>
</reference>
<organism evidence="2 3">
    <name type="scientific">Galerina marginata (strain CBS 339.88)</name>
    <dbReference type="NCBI Taxonomy" id="685588"/>
    <lineage>
        <taxon>Eukaryota</taxon>
        <taxon>Fungi</taxon>
        <taxon>Dikarya</taxon>
        <taxon>Basidiomycota</taxon>
        <taxon>Agaricomycotina</taxon>
        <taxon>Agaricomycetes</taxon>
        <taxon>Agaricomycetidae</taxon>
        <taxon>Agaricales</taxon>
        <taxon>Agaricineae</taxon>
        <taxon>Strophariaceae</taxon>
        <taxon>Galerina</taxon>
    </lineage>
</organism>
<feature type="compositionally biased region" description="Polar residues" evidence="1">
    <location>
        <begin position="1"/>
        <end position="10"/>
    </location>
</feature>